<dbReference type="InterPro" id="IPR001807">
    <property type="entry name" value="ClC"/>
</dbReference>
<dbReference type="SUPFAM" id="SSF81340">
    <property type="entry name" value="Clc chloride channel"/>
    <property type="match status" value="1"/>
</dbReference>
<keyword evidence="5" id="KW-0406">Ion transport</keyword>
<evidence type="ECO:0008006" key="13">
    <source>
        <dbReference type="Google" id="ProtNLM"/>
    </source>
</evidence>
<proteinExistence type="predicted"/>
<evidence type="ECO:0000256" key="10">
    <source>
        <dbReference type="SAM" id="Phobius"/>
    </source>
</evidence>
<keyword evidence="7" id="KW-0869">Chloride channel</keyword>
<name>A0A511H6F0_9BACT</name>
<keyword evidence="3 10" id="KW-0812">Transmembrane</keyword>
<evidence type="ECO:0000313" key="12">
    <source>
        <dbReference type="Proteomes" id="UP000321224"/>
    </source>
</evidence>
<gene>
    <name evidence="11" type="ORF">MVI01_07880</name>
</gene>
<dbReference type="AlphaFoldDB" id="A0A511H6F0"/>
<feature type="transmembrane region" description="Helical" evidence="10">
    <location>
        <begin position="296"/>
        <end position="318"/>
    </location>
</feature>
<dbReference type="Pfam" id="PF00654">
    <property type="entry name" value="Voltage_CLC"/>
    <property type="match status" value="1"/>
</dbReference>
<feature type="transmembrane region" description="Helical" evidence="10">
    <location>
        <begin position="346"/>
        <end position="365"/>
    </location>
</feature>
<dbReference type="InterPro" id="IPR050368">
    <property type="entry name" value="ClC-type_chloride_channel"/>
</dbReference>
<feature type="transmembrane region" description="Helical" evidence="10">
    <location>
        <begin position="74"/>
        <end position="94"/>
    </location>
</feature>
<feature type="transmembrane region" description="Helical" evidence="10">
    <location>
        <begin position="137"/>
        <end position="157"/>
    </location>
</feature>
<evidence type="ECO:0000313" key="11">
    <source>
        <dbReference type="EMBL" id="GEL69004.1"/>
    </source>
</evidence>
<feature type="transmembrane region" description="Helical" evidence="10">
    <location>
        <begin position="262"/>
        <end position="284"/>
    </location>
</feature>
<evidence type="ECO:0000256" key="1">
    <source>
        <dbReference type="ARBA" id="ARBA00004141"/>
    </source>
</evidence>
<evidence type="ECO:0000256" key="3">
    <source>
        <dbReference type="ARBA" id="ARBA00022692"/>
    </source>
</evidence>
<dbReference type="InterPro" id="IPR014743">
    <property type="entry name" value="Cl-channel_core"/>
</dbReference>
<dbReference type="GO" id="GO:0034707">
    <property type="term" value="C:chloride channel complex"/>
    <property type="evidence" value="ECO:0007669"/>
    <property type="project" value="UniProtKB-KW"/>
</dbReference>
<feature type="transmembrane region" description="Helical" evidence="10">
    <location>
        <begin position="437"/>
        <end position="457"/>
    </location>
</feature>
<dbReference type="GO" id="GO:0005254">
    <property type="term" value="F:chloride channel activity"/>
    <property type="evidence" value="ECO:0007669"/>
    <property type="project" value="UniProtKB-KW"/>
</dbReference>
<protein>
    <recommendedName>
        <fullName evidence="13">Voltage-gated chloride channel</fullName>
    </recommendedName>
</protein>
<dbReference type="Gene3D" id="1.10.3080.10">
    <property type="entry name" value="Clc chloride channel"/>
    <property type="match status" value="1"/>
</dbReference>
<dbReference type="EMBL" id="BJVY01000003">
    <property type="protein sequence ID" value="GEL69004.1"/>
    <property type="molecule type" value="Genomic_DNA"/>
</dbReference>
<evidence type="ECO:0000256" key="8">
    <source>
        <dbReference type="ARBA" id="ARBA00023214"/>
    </source>
</evidence>
<evidence type="ECO:0000256" key="6">
    <source>
        <dbReference type="ARBA" id="ARBA00023136"/>
    </source>
</evidence>
<feature type="transmembrane region" description="Helical" evidence="10">
    <location>
        <begin position="35"/>
        <end position="54"/>
    </location>
</feature>
<evidence type="ECO:0000256" key="4">
    <source>
        <dbReference type="ARBA" id="ARBA00022989"/>
    </source>
</evidence>
<evidence type="ECO:0000256" key="5">
    <source>
        <dbReference type="ARBA" id="ARBA00023065"/>
    </source>
</evidence>
<accession>A0A511H6F0</accession>
<organism evidence="11 12">
    <name type="scientific">Myxococcus virescens</name>
    <dbReference type="NCBI Taxonomy" id="83456"/>
    <lineage>
        <taxon>Bacteria</taxon>
        <taxon>Pseudomonadati</taxon>
        <taxon>Myxococcota</taxon>
        <taxon>Myxococcia</taxon>
        <taxon>Myxococcales</taxon>
        <taxon>Cystobacterineae</taxon>
        <taxon>Myxococcaceae</taxon>
        <taxon>Myxococcus</taxon>
    </lineage>
</organism>
<dbReference type="PANTHER" id="PTHR43427:SF6">
    <property type="entry name" value="CHLORIDE CHANNEL PROTEIN CLC-E"/>
    <property type="match status" value="1"/>
</dbReference>
<comment type="subcellular location">
    <subcellularLocation>
        <location evidence="1">Membrane</location>
        <topology evidence="1">Multi-pass membrane protein</topology>
    </subcellularLocation>
</comment>
<keyword evidence="6 10" id="KW-0472">Membrane</keyword>
<keyword evidence="4 10" id="KW-1133">Transmembrane helix</keyword>
<dbReference type="PANTHER" id="PTHR43427">
    <property type="entry name" value="CHLORIDE CHANNEL PROTEIN CLC-E"/>
    <property type="match status" value="1"/>
</dbReference>
<keyword evidence="2" id="KW-0813">Transport</keyword>
<evidence type="ECO:0000256" key="9">
    <source>
        <dbReference type="ARBA" id="ARBA00023303"/>
    </source>
</evidence>
<feature type="transmembrane region" description="Helical" evidence="10">
    <location>
        <begin position="223"/>
        <end position="242"/>
    </location>
</feature>
<keyword evidence="8" id="KW-0868">Chloride</keyword>
<feature type="transmembrane region" description="Helical" evidence="10">
    <location>
        <begin position="405"/>
        <end position="430"/>
    </location>
</feature>
<dbReference type="PRINTS" id="PR00762">
    <property type="entry name" value="CLCHANNEL"/>
</dbReference>
<evidence type="ECO:0000256" key="2">
    <source>
        <dbReference type="ARBA" id="ARBA00022448"/>
    </source>
</evidence>
<dbReference type="Proteomes" id="UP000321224">
    <property type="component" value="Unassembled WGS sequence"/>
</dbReference>
<keyword evidence="9" id="KW-0407">Ion channel</keyword>
<sequence length="475" mass="49765">MTSKHIPSRSMAGRREPLDEEQSALHDSWDTVLRTVGRVVLGTVLIWGVCSALRYGVHATSDTLLAFASGRSLWWAPLVLAGVLLLGGLLRGLLNRRPGWSDVASDGVNVALFNYHITYEDPADDPRPRYSRPAIRLALRKAVATLLTLGTGASGGLEGPVVLVGESLGAGVARLTRARSEHTLRTCQLAGIAAAVGTLLNAPFAAALFALEVVYGNRIVYRKLAYCLLAGIIAYALNNRFLGFKPIFVAPPHPHTYTLGEYGLTALVAVAVSAPVALLFGLTMKHTRQVVERVSPVLRGAMGALCTVLVAGGLYYGAGMDFRHVLGMGEYTIAQLLADAPGPLSLWWYLLLIVGGKLLTTGFTVQSGGSAGMLIPSMVLGGVSGAATAQMLASVTGTGPADVTVFVVVGIASALVAVVGVPLAAIALVLEVFGSAYGPPAVLACCVTYVLTLRLSVYNEQRREEAVAVEPVANA</sequence>
<dbReference type="CDD" id="cd00400">
    <property type="entry name" value="Voltage_gated_ClC"/>
    <property type="match status" value="1"/>
</dbReference>
<feature type="transmembrane region" description="Helical" evidence="10">
    <location>
        <begin position="189"/>
        <end position="211"/>
    </location>
</feature>
<comment type="caution">
    <text evidence="11">The sequence shown here is derived from an EMBL/GenBank/DDBJ whole genome shotgun (WGS) entry which is preliminary data.</text>
</comment>
<reference evidence="11 12" key="1">
    <citation type="submission" date="2019-07" db="EMBL/GenBank/DDBJ databases">
        <title>Whole genome shotgun sequence of Myxococcus virescens NBRC 100334.</title>
        <authorList>
            <person name="Hosoyama A."/>
            <person name="Uohara A."/>
            <person name="Ohji S."/>
            <person name="Ichikawa N."/>
        </authorList>
    </citation>
    <scope>NUCLEOTIDE SEQUENCE [LARGE SCALE GENOMIC DNA]</scope>
    <source>
        <strain evidence="11 12">NBRC 100334</strain>
    </source>
</reference>
<evidence type="ECO:0000256" key="7">
    <source>
        <dbReference type="ARBA" id="ARBA00023173"/>
    </source>
</evidence>